<evidence type="ECO:0000256" key="2">
    <source>
        <dbReference type="SAM" id="MobiDB-lite"/>
    </source>
</evidence>
<evidence type="ECO:0000259" key="3">
    <source>
        <dbReference type="PROSITE" id="PS51898"/>
    </source>
</evidence>
<dbReference type="RefSeq" id="WP_376732324.1">
    <property type="nucleotide sequence ID" value="NZ_JAYMRP010000008.1"/>
</dbReference>
<feature type="domain" description="Tyr recombinase" evidence="3">
    <location>
        <begin position="258"/>
        <end position="475"/>
    </location>
</feature>
<dbReference type="InterPro" id="IPR011010">
    <property type="entry name" value="DNA_brk_join_enz"/>
</dbReference>
<feature type="region of interest" description="Disordered" evidence="2">
    <location>
        <begin position="333"/>
        <end position="355"/>
    </location>
</feature>
<dbReference type="SUPFAM" id="SSF56349">
    <property type="entry name" value="DNA breaking-rejoining enzymes"/>
    <property type="match status" value="1"/>
</dbReference>
<comment type="caution">
    <text evidence="4">The sequence shown here is derived from an EMBL/GenBank/DDBJ whole genome shotgun (WGS) entry which is preliminary data.</text>
</comment>
<dbReference type="EMBL" id="JAYMRP010000008">
    <property type="protein sequence ID" value="MFB8773480.1"/>
    <property type="molecule type" value="Genomic_DNA"/>
</dbReference>
<gene>
    <name evidence="4" type="ORF">VSS16_12170</name>
</gene>
<dbReference type="InterPro" id="IPR050090">
    <property type="entry name" value="Tyrosine_recombinase_XerCD"/>
</dbReference>
<name>A0ABV5E9F7_9ACTN</name>
<proteinExistence type="predicted"/>
<evidence type="ECO:0000313" key="4">
    <source>
        <dbReference type="EMBL" id="MFB8773480.1"/>
    </source>
</evidence>
<dbReference type="PANTHER" id="PTHR30349">
    <property type="entry name" value="PHAGE INTEGRASE-RELATED"/>
    <property type="match status" value="1"/>
</dbReference>
<dbReference type="Proteomes" id="UP001585080">
    <property type="component" value="Unassembled WGS sequence"/>
</dbReference>
<dbReference type="InterPro" id="IPR013762">
    <property type="entry name" value="Integrase-like_cat_sf"/>
</dbReference>
<dbReference type="PANTHER" id="PTHR30349:SF64">
    <property type="entry name" value="PROPHAGE INTEGRASE INTD-RELATED"/>
    <property type="match status" value="1"/>
</dbReference>
<reference evidence="4 5" key="1">
    <citation type="submission" date="2024-01" db="EMBL/GenBank/DDBJ databases">
        <title>Genome mining of biosynthetic gene clusters to explore secondary metabolites of Streptomyces sp.</title>
        <authorList>
            <person name="Baig A."/>
            <person name="Ajitkumar Shintre N."/>
            <person name="Kumar H."/>
            <person name="Anbarasu A."/>
            <person name="Ramaiah S."/>
        </authorList>
    </citation>
    <scope>NUCLEOTIDE SEQUENCE [LARGE SCALE GENOMIC DNA]</scope>
    <source>
        <strain evidence="4 5">A57</strain>
    </source>
</reference>
<accession>A0ABV5E9F7</accession>
<dbReference type="Gene3D" id="1.10.443.10">
    <property type="entry name" value="Intergrase catalytic core"/>
    <property type="match status" value="1"/>
</dbReference>
<evidence type="ECO:0000256" key="1">
    <source>
        <dbReference type="ARBA" id="ARBA00023172"/>
    </source>
</evidence>
<dbReference type="InterPro" id="IPR002104">
    <property type="entry name" value="Integrase_catalytic"/>
</dbReference>
<keyword evidence="1" id="KW-0233">DNA recombination</keyword>
<keyword evidence="5" id="KW-1185">Reference proteome</keyword>
<organism evidence="4 5">
    <name type="scientific">Streptomyces broussonetiae</name>
    <dbReference type="NCBI Taxonomy" id="2686304"/>
    <lineage>
        <taxon>Bacteria</taxon>
        <taxon>Bacillati</taxon>
        <taxon>Actinomycetota</taxon>
        <taxon>Actinomycetes</taxon>
        <taxon>Kitasatosporales</taxon>
        <taxon>Streptomycetaceae</taxon>
        <taxon>Streptomyces</taxon>
    </lineage>
</organism>
<protein>
    <submittedName>
        <fullName evidence="4">Tyrosine-type recombinase/integrase</fullName>
    </submittedName>
</protein>
<dbReference type="PROSITE" id="PS51898">
    <property type="entry name" value="TYR_RECOMBINASE"/>
    <property type="match status" value="1"/>
</dbReference>
<feature type="compositionally biased region" description="Basic and acidic residues" evidence="2">
    <location>
        <begin position="341"/>
        <end position="355"/>
    </location>
</feature>
<sequence length="488" mass="54448">MSAEHNNPAGRPRGSARPGYSFDVKLWKVSKTGRKSRPWRLRWVVAGRVHGDTFTTSALAESRRSELWQAMNRRGEAFEIESGLPESEVRAAAEAAEAADAEPTLRWFEFCRKYVAGRWRTAAAKTREGMADGLAAVTLAMVKRGDGTPEDESLRLAFRWGIVPANEGEDPPAELKAAYEWITTTDRPLCDLADAEVFEDVLYRVSYKLDGTPAAGDTYKRRRRALNGALEHAVATGELPENPLQRTRRKRVGSHDVVDRRVLVNAVQARQLLTSVSYVGSWDRCRGRRLVAFYAVLYYAGLRPAEAVGLRLADCHLPENGWGTLTLRETRPVSGKQWTDSGERHDRRGLKAREASTDRPVPIPPVLVAILRAHLKEFGTAKEGRVFGNERGGVVGSSTYWRVWEEAREYALTPERIDSPLAGRPYDLRHACITRWLNAGVPIAEVARRVGNSPEVIHRRYHGCIDGHEEAANAKIAKALEEEGDIAQ</sequence>
<evidence type="ECO:0000313" key="5">
    <source>
        <dbReference type="Proteomes" id="UP001585080"/>
    </source>
</evidence>